<dbReference type="Proteomes" id="UP000235392">
    <property type="component" value="Unassembled WGS sequence"/>
</dbReference>
<reference evidence="1 2" key="1">
    <citation type="submission" date="2017-11" db="EMBL/GenBank/DDBJ databases">
        <title>De novo assembly and phasing of dikaryotic genomes from two isolates of Puccinia coronata f. sp. avenae, the causal agent of oat crown rust.</title>
        <authorList>
            <person name="Miller M.E."/>
            <person name="Zhang Y."/>
            <person name="Omidvar V."/>
            <person name="Sperschneider J."/>
            <person name="Schwessinger B."/>
            <person name="Raley C."/>
            <person name="Palmer J.M."/>
            <person name="Garnica D."/>
            <person name="Upadhyaya N."/>
            <person name="Rathjen J."/>
            <person name="Taylor J.M."/>
            <person name="Park R.F."/>
            <person name="Dodds P.N."/>
            <person name="Hirsch C.D."/>
            <person name="Kianian S.F."/>
            <person name="Figueroa M."/>
        </authorList>
    </citation>
    <scope>NUCLEOTIDE SEQUENCE [LARGE SCALE GENOMIC DNA]</scope>
    <source>
        <strain evidence="1">12SD80</strain>
    </source>
</reference>
<proteinExistence type="predicted"/>
<sequence>MVQGLYRKNLDLALAAAHPLPPTRNPSDQATTIQKIQLHQQTPQQRTQRIGLNIPITLLEQCWDPSYKTDGALKAQADYQTNSSNVIAMIFRQYSKDVKLVAVKMCLRGLNWQQINQQLDMSISDDSL</sequence>
<protein>
    <submittedName>
        <fullName evidence="1">Uncharacterized protein</fullName>
    </submittedName>
</protein>
<evidence type="ECO:0000313" key="2">
    <source>
        <dbReference type="Proteomes" id="UP000235392"/>
    </source>
</evidence>
<comment type="caution">
    <text evidence="1">The sequence shown here is derived from an EMBL/GenBank/DDBJ whole genome shotgun (WGS) entry which is preliminary data.</text>
</comment>
<gene>
    <name evidence="1" type="ORF">PCASD_26012</name>
</gene>
<accession>A0A2N5TM61</accession>
<name>A0A2N5TM61_9BASI</name>
<evidence type="ECO:0000313" key="1">
    <source>
        <dbReference type="EMBL" id="PLW26600.1"/>
    </source>
</evidence>
<organism evidence="1 2">
    <name type="scientific">Puccinia coronata f. sp. avenae</name>
    <dbReference type="NCBI Taxonomy" id="200324"/>
    <lineage>
        <taxon>Eukaryota</taxon>
        <taxon>Fungi</taxon>
        <taxon>Dikarya</taxon>
        <taxon>Basidiomycota</taxon>
        <taxon>Pucciniomycotina</taxon>
        <taxon>Pucciniomycetes</taxon>
        <taxon>Pucciniales</taxon>
        <taxon>Pucciniaceae</taxon>
        <taxon>Puccinia</taxon>
    </lineage>
</organism>
<dbReference type="AlphaFoldDB" id="A0A2N5TM61"/>
<dbReference type="EMBL" id="PGCI01000453">
    <property type="protein sequence ID" value="PLW26600.1"/>
    <property type="molecule type" value="Genomic_DNA"/>
</dbReference>